<keyword evidence="5" id="KW-1185">Reference proteome</keyword>
<dbReference type="Pfam" id="PF07963">
    <property type="entry name" value="N_methyl"/>
    <property type="match status" value="1"/>
</dbReference>
<feature type="region of interest" description="Disordered" evidence="2">
    <location>
        <begin position="116"/>
        <end position="142"/>
    </location>
</feature>
<feature type="transmembrane region" description="Helical" evidence="3">
    <location>
        <begin position="12"/>
        <end position="33"/>
    </location>
</feature>
<evidence type="ECO:0000256" key="3">
    <source>
        <dbReference type="SAM" id="Phobius"/>
    </source>
</evidence>
<dbReference type="InterPro" id="IPR045584">
    <property type="entry name" value="Pilin-like"/>
</dbReference>
<keyword evidence="1" id="KW-0488">Methylation</keyword>
<organism evidence="4 5">
    <name type="scientific">Verminephrobacter aporrectodeae subsp. tuberculatae</name>
    <dbReference type="NCBI Taxonomy" id="1110392"/>
    <lineage>
        <taxon>Bacteria</taxon>
        <taxon>Pseudomonadati</taxon>
        <taxon>Pseudomonadota</taxon>
        <taxon>Betaproteobacteria</taxon>
        <taxon>Burkholderiales</taxon>
        <taxon>Comamonadaceae</taxon>
        <taxon>Verminephrobacter</taxon>
    </lineage>
</organism>
<dbReference type="EMBL" id="QZCW01000001">
    <property type="protein sequence ID" value="MCW5321112.1"/>
    <property type="molecule type" value="Genomic_DNA"/>
</dbReference>
<reference evidence="5" key="1">
    <citation type="submission" date="2023-07" db="EMBL/GenBank/DDBJ databases">
        <title>Verminephrobacter genomes.</title>
        <authorList>
            <person name="Lund M.B."/>
        </authorList>
    </citation>
    <scope>NUCLEOTIDE SEQUENCE [LARGE SCALE GENOMIC DNA]</scope>
    <source>
        <strain evidence="5">AtM5-05</strain>
    </source>
</reference>
<sequence>MHRRIPCEGFTFIELMVTLAIMAVLVMVATPMAQLTVQRHREHSLRAALAEIRQALDAYKRAAELGRIAVMLGESGYPKTLDALVEGVEDQRSPARQKIYFLRRLPADPMAADPAVKPADSWGLRSYASPPDDPSEGDDVFDVYSRSDKVGLNGVPYRQW</sequence>
<comment type="caution">
    <text evidence="4">The sequence shown here is derived from an EMBL/GenBank/DDBJ whole genome shotgun (WGS) entry which is preliminary data.</text>
</comment>
<evidence type="ECO:0000256" key="1">
    <source>
        <dbReference type="ARBA" id="ARBA00022481"/>
    </source>
</evidence>
<accession>A0ABT3KSJ8</accession>
<keyword evidence="3" id="KW-0812">Transmembrane</keyword>
<dbReference type="PRINTS" id="PR00813">
    <property type="entry name" value="BCTERIALGSPG"/>
</dbReference>
<name>A0ABT3KSJ8_9BURK</name>
<evidence type="ECO:0000313" key="4">
    <source>
        <dbReference type="EMBL" id="MCW5321112.1"/>
    </source>
</evidence>
<dbReference type="Gene3D" id="3.30.700.10">
    <property type="entry name" value="Glycoprotein, Type 4 Pilin"/>
    <property type="match status" value="1"/>
</dbReference>
<dbReference type="Proteomes" id="UP001208935">
    <property type="component" value="Unassembled WGS sequence"/>
</dbReference>
<dbReference type="InterPro" id="IPR012902">
    <property type="entry name" value="N_methyl_site"/>
</dbReference>
<proteinExistence type="predicted"/>
<protein>
    <submittedName>
        <fullName evidence="4">Type II secretion system protein</fullName>
    </submittedName>
</protein>
<keyword evidence="3" id="KW-1133">Transmembrane helix</keyword>
<dbReference type="InterPro" id="IPR000983">
    <property type="entry name" value="Bac_GSPG_pilin"/>
</dbReference>
<evidence type="ECO:0000256" key="2">
    <source>
        <dbReference type="SAM" id="MobiDB-lite"/>
    </source>
</evidence>
<keyword evidence="3" id="KW-0472">Membrane</keyword>
<dbReference type="SUPFAM" id="SSF54523">
    <property type="entry name" value="Pili subunits"/>
    <property type="match status" value="1"/>
</dbReference>
<dbReference type="NCBIfam" id="TIGR02532">
    <property type="entry name" value="IV_pilin_GFxxxE"/>
    <property type="match status" value="1"/>
</dbReference>
<gene>
    <name evidence="4" type="ORF">D5039_08040</name>
</gene>
<evidence type="ECO:0000313" key="5">
    <source>
        <dbReference type="Proteomes" id="UP001208935"/>
    </source>
</evidence>